<dbReference type="Pfam" id="PF10137">
    <property type="entry name" value="CAP12-PCTIR_TIR"/>
    <property type="match status" value="1"/>
</dbReference>
<evidence type="ECO:0000313" key="2">
    <source>
        <dbReference type="EMBL" id="QOY91283.1"/>
    </source>
</evidence>
<dbReference type="EMBL" id="CP063849">
    <property type="protein sequence ID" value="QOY91283.1"/>
    <property type="molecule type" value="Genomic_DNA"/>
</dbReference>
<sequence>MVSTNRSDAHRVTHARELEKLAWSKATEAINEESRRDEQQAVRAAAARGTLQSGQFAGRIAAIHQDRAKRILDKQMELRRATLQSVPELGSEEEFNRLRDSAYSTIDRVLASIPQHLSRLGFHVAVDALRPKSELDATTLKAHARREIEMLKCEHALQAVSKEESMVKMEARDKGKVWVVHGRNLIARDAMFTFLRAIGLEPMEWGEALALTGQGSPYTGEVLDHAFAAAQAVVVLITGDDVARLGTRYIEPHDSPEERESTPQARPNVIFEAGMAFGKYPERTILVLLGRTRPFSDVVGRNVLYISNELRRRQGLADRLRTAGCGVKTEHRTDWHTAGNFDAADEPPDA</sequence>
<dbReference type="Proteomes" id="UP000593892">
    <property type="component" value="Chromosome"/>
</dbReference>
<accession>A0A7S7SNU2</accession>
<name>A0A7S7SNU2_PALFE</name>
<feature type="domain" description="CD-NTase-associated protein 12/Pycsar effector protein TIR" evidence="1">
    <location>
        <begin position="176"/>
        <end position="304"/>
    </location>
</feature>
<proteinExistence type="predicted"/>
<evidence type="ECO:0000259" key="1">
    <source>
        <dbReference type="Pfam" id="PF10137"/>
    </source>
</evidence>
<gene>
    <name evidence="2" type="ORF">IRI77_15445</name>
</gene>
<protein>
    <submittedName>
        <fullName evidence="2">Nucleotide-binding protein</fullName>
    </submittedName>
</protein>
<dbReference type="GO" id="GO:0050135">
    <property type="term" value="F:NADP+ nucleosidase activity"/>
    <property type="evidence" value="ECO:0007669"/>
    <property type="project" value="InterPro"/>
</dbReference>
<keyword evidence="3" id="KW-1185">Reference proteome</keyword>
<reference evidence="2 3" key="1">
    <citation type="submission" date="2020-10" db="EMBL/GenBank/DDBJ databases">
        <title>Complete genome sequence of Paludibaculum fermentans P105T, a facultatively anaerobic acidobacterium capable of dissimilatory Fe(III) reduction.</title>
        <authorList>
            <person name="Dedysh S.N."/>
            <person name="Beletsky A.V."/>
            <person name="Kulichevskaya I.S."/>
            <person name="Mardanov A.V."/>
            <person name="Ravin N.V."/>
        </authorList>
    </citation>
    <scope>NUCLEOTIDE SEQUENCE [LARGE SCALE GENOMIC DNA]</scope>
    <source>
        <strain evidence="2 3">P105</strain>
    </source>
</reference>
<dbReference type="AlphaFoldDB" id="A0A7S7SNU2"/>
<evidence type="ECO:0000313" key="3">
    <source>
        <dbReference type="Proteomes" id="UP000593892"/>
    </source>
</evidence>
<dbReference type="RefSeq" id="WP_194452937.1">
    <property type="nucleotide sequence ID" value="NZ_CP063849.1"/>
</dbReference>
<organism evidence="2 3">
    <name type="scientific">Paludibaculum fermentans</name>
    <dbReference type="NCBI Taxonomy" id="1473598"/>
    <lineage>
        <taxon>Bacteria</taxon>
        <taxon>Pseudomonadati</taxon>
        <taxon>Acidobacteriota</taxon>
        <taxon>Terriglobia</taxon>
        <taxon>Bryobacterales</taxon>
        <taxon>Bryobacteraceae</taxon>
        <taxon>Paludibaculum</taxon>
    </lineage>
</organism>
<dbReference type="KEGG" id="pfer:IRI77_15445"/>
<dbReference type="InterPro" id="IPR019302">
    <property type="entry name" value="CAP12/PCTIR_TIR_dom"/>
</dbReference>